<keyword evidence="4" id="KW-1003">Cell membrane</keyword>
<dbReference type="SUPFAM" id="SSF63737">
    <property type="entry name" value="Leukotriene A4 hydrolase N-terminal domain"/>
    <property type="match status" value="1"/>
</dbReference>
<dbReference type="InterPro" id="IPR027268">
    <property type="entry name" value="Peptidase_M4/M1_CTD_sf"/>
</dbReference>
<keyword evidence="6 14" id="KW-0479">Metal-binding</keyword>
<proteinExistence type="inferred from homology"/>
<dbReference type="FunFam" id="1.25.50.20:FF:000001">
    <property type="entry name" value="Aminopeptidase"/>
    <property type="match status" value="1"/>
</dbReference>
<dbReference type="InterPro" id="IPR024571">
    <property type="entry name" value="ERAP1-like_C_dom"/>
</dbReference>
<keyword evidence="3 16" id="KW-0031">Aminopeptidase</keyword>
<evidence type="ECO:0000256" key="15">
    <source>
        <dbReference type="PIRSR" id="PIRSR634016-4"/>
    </source>
</evidence>
<comment type="subcellular location">
    <subcellularLocation>
        <location evidence="1">Cell membrane</location>
    </subcellularLocation>
</comment>
<evidence type="ECO:0000256" key="16">
    <source>
        <dbReference type="RuleBase" id="RU364040"/>
    </source>
</evidence>
<keyword evidence="8 14" id="KW-0862">Zinc</keyword>
<dbReference type="InterPro" id="IPR001930">
    <property type="entry name" value="Peptidase_M1"/>
</dbReference>
<dbReference type="InterPro" id="IPR034016">
    <property type="entry name" value="M1_APN-typ"/>
</dbReference>
<dbReference type="EMBL" id="JACVVK020000802">
    <property type="protein sequence ID" value="KAK7444860.1"/>
    <property type="molecule type" value="Genomic_DNA"/>
</dbReference>
<evidence type="ECO:0000256" key="12">
    <source>
        <dbReference type="ARBA" id="ARBA00023180"/>
    </source>
</evidence>
<evidence type="ECO:0000256" key="3">
    <source>
        <dbReference type="ARBA" id="ARBA00022438"/>
    </source>
</evidence>
<dbReference type="Proteomes" id="UP001519460">
    <property type="component" value="Unassembled WGS sequence"/>
</dbReference>
<evidence type="ECO:0000256" key="13">
    <source>
        <dbReference type="PIRSR" id="PIRSR634016-1"/>
    </source>
</evidence>
<evidence type="ECO:0000259" key="17">
    <source>
        <dbReference type="Pfam" id="PF01433"/>
    </source>
</evidence>
<evidence type="ECO:0000256" key="14">
    <source>
        <dbReference type="PIRSR" id="PIRSR634016-3"/>
    </source>
</evidence>
<feature type="binding site" evidence="14">
    <location>
        <position position="182"/>
    </location>
    <ligand>
        <name>Zn(2+)</name>
        <dbReference type="ChEBI" id="CHEBI:29105"/>
        <note>catalytic</note>
    </ligand>
</feature>
<keyword evidence="9 16" id="KW-0482">Metalloprotease</keyword>
<evidence type="ECO:0000259" key="18">
    <source>
        <dbReference type="Pfam" id="PF11838"/>
    </source>
</evidence>
<feature type="site" description="Transition state stabilizer" evidence="15">
    <location>
        <position position="264"/>
    </location>
</feature>
<evidence type="ECO:0000256" key="8">
    <source>
        <dbReference type="ARBA" id="ARBA00022833"/>
    </source>
</evidence>
<dbReference type="CDD" id="cd09601">
    <property type="entry name" value="M1_APN-Q_like"/>
    <property type="match status" value="1"/>
</dbReference>
<dbReference type="PANTHER" id="PTHR11533:SF294">
    <property type="entry name" value="THYROTROPIN-RELEASING HORMONE-DEGRADING ECTOENZYME"/>
    <property type="match status" value="1"/>
</dbReference>
<dbReference type="Pfam" id="PF01433">
    <property type="entry name" value="Peptidase_M1"/>
    <property type="match status" value="1"/>
</dbReference>
<evidence type="ECO:0000256" key="11">
    <source>
        <dbReference type="ARBA" id="ARBA00023157"/>
    </source>
</evidence>
<evidence type="ECO:0000256" key="9">
    <source>
        <dbReference type="ARBA" id="ARBA00023049"/>
    </source>
</evidence>
<feature type="binding site" evidence="14">
    <location>
        <position position="201"/>
    </location>
    <ligand>
        <name>Zn(2+)</name>
        <dbReference type="ChEBI" id="CHEBI:29105"/>
        <note>catalytic</note>
    </ligand>
</feature>
<dbReference type="FunFam" id="1.10.390.10:FF:000006">
    <property type="entry name" value="Puromycin-sensitive aminopeptidase"/>
    <property type="match status" value="1"/>
</dbReference>
<dbReference type="GO" id="GO:0008270">
    <property type="term" value="F:zinc ion binding"/>
    <property type="evidence" value="ECO:0007669"/>
    <property type="project" value="UniProtKB-UniRule"/>
</dbReference>
<feature type="domain" description="ERAP1-like C-terminal" evidence="18">
    <location>
        <begin position="384"/>
        <end position="698"/>
    </location>
</feature>
<evidence type="ECO:0000256" key="6">
    <source>
        <dbReference type="ARBA" id="ARBA00022723"/>
    </source>
</evidence>
<comment type="cofactor">
    <cofactor evidence="14 16">
        <name>Zn(2+)</name>
        <dbReference type="ChEBI" id="CHEBI:29105"/>
    </cofactor>
    <text evidence="14 16">Binds 1 zinc ion per subunit.</text>
</comment>
<evidence type="ECO:0000256" key="10">
    <source>
        <dbReference type="ARBA" id="ARBA00023136"/>
    </source>
</evidence>
<gene>
    <name evidence="20" type="ORF">BaRGS_00040393</name>
</gene>
<keyword evidence="21" id="KW-1185">Reference proteome</keyword>
<evidence type="ECO:0000256" key="7">
    <source>
        <dbReference type="ARBA" id="ARBA00022801"/>
    </source>
</evidence>
<dbReference type="PRINTS" id="PR00756">
    <property type="entry name" value="ALADIPTASE"/>
</dbReference>
<dbReference type="GO" id="GO:0008237">
    <property type="term" value="F:metallopeptidase activity"/>
    <property type="evidence" value="ECO:0007669"/>
    <property type="project" value="UniProtKB-KW"/>
</dbReference>
<feature type="domain" description="Aminopeptidase N-like N-terminal" evidence="19">
    <location>
        <begin position="2"/>
        <end position="71"/>
    </location>
</feature>
<keyword evidence="5 16" id="KW-0645">Protease</keyword>
<name>A0ABD0J0A1_9CAEN</name>
<keyword evidence="11" id="KW-1015">Disulfide bond</keyword>
<keyword evidence="12" id="KW-0325">Glycoprotein</keyword>
<dbReference type="PANTHER" id="PTHR11533">
    <property type="entry name" value="PROTEASE M1 ZINC METALLOPROTEASE"/>
    <property type="match status" value="1"/>
</dbReference>
<keyword evidence="10" id="KW-0472">Membrane</keyword>
<dbReference type="Gene3D" id="2.60.40.1910">
    <property type="match status" value="1"/>
</dbReference>
<feature type="binding site" evidence="14">
    <location>
        <position position="178"/>
    </location>
    <ligand>
        <name>Zn(2+)</name>
        <dbReference type="ChEBI" id="CHEBI:29105"/>
        <note>catalytic</note>
    </ligand>
</feature>
<dbReference type="Gene3D" id="1.10.390.10">
    <property type="entry name" value="Neutral Protease Domain 2"/>
    <property type="match status" value="1"/>
</dbReference>
<dbReference type="GO" id="GO:0006508">
    <property type="term" value="P:proteolysis"/>
    <property type="evidence" value="ECO:0007669"/>
    <property type="project" value="UniProtKB-KW"/>
</dbReference>
<protein>
    <recommendedName>
        <fullName evidence="16">Aminopeptidase</fullName>
        <ecNumber evidence="16">3.4.11.-</ecNumber>
    </recommendedName>
</protein>
<dbReference type="InterPro" id="IPR045357">
    <property type="entry name" value="Aminopeptidase_N-like_N"/>
</dbReference>
<evidence type="ECO:0000313" key="21">
    <source>
        <dbReference type="Proteomes" id="UP001519460"/>
    </source>
</evidence>
<dbReference type="SUPFAM" id="SSF55486">
    <property type="entry name" value="Metalloproteases ('zincins'), catalytic domain"/>
    <property type="match status" value="1"/>
</dbReference>
<dbReference type="AlphaFoldDB" id="A0ABD0J0A1"/>
<organism evidence="20 21">
    <name type="scientific">Batillaria attramentaria</name>
    <dbReference type="NCBI Taxonomy" id="370345"/>
    <lineage>
        <taxon>Eukaryota</taxon>
        <taxon>Metazoa</taxon>
        <taxon>Spiralia</taxon>
        <taxon>Lophotrochozoa</taxon>
        <taxon>Mollusca</taxon>
        <taxon>Gastropoda</taxon>
        <taxon>Caenogastropoda</taxon>
        <taxon>Sorbeoconcha</taxon>
        <taxon>Cerithioidea</taxon>
        <taxon>Batillariidae</taxon>
        <taxon>Batillaria</taxon>
    </lineage>
</organism>
<evidence type="ECO:0000256" key="4">
    <source>
        <dbReference type="ARBA" id="ARBA00022475"/>
    </source>
</evidence>
<dbReference type="InterPro" id="IPR042097">
    <property type="entry name" value="Aminopeptidase_N-like_N_sf"/>
</dbReference>
<sequence length="720" mass="83837">LLASSQLQSTDARRVFPCFDEPDFKATFKISITHQPGYQAFSNMPAVHTTTTADGWIRSDFDITPKMSTYILAFVVADFRSRNHTFKNGYSLRVWARPDAYAQTEHGLNFAVKTYIFFTDYFGIPDVVPKADHVAVPDFSAGAMENWGLVIYRETALLYDPLVSSSSNKYMVTLIVAHEIAHTWFGNMATMRWWDDLWLNEGFASILMYIAMDHVYPEWNVFAIQVVEDIFPVMVKDALITSHPVSTEIKDPTDIQQSFDSISYNKGMAVLRMLRSFIGPSNFRKGLQWYAVNGTFVIGRIMDTWTRQMGYPMVHVVDRGGYYELHQSRFLLHDNGTQYNASETPYGYKWYIPFTYVTQRKPQDVKITWLDMDSTSIQKDSKGWLLGNYEYTGFFRVLYEKPMWGQLADQLHKDHTVFPEASRAGLIGDAFSFSRANLLNYDVTLNLTRYLKAEKSYVPWRAFLDSMEFLRGMISTRAAYVHLQRYLRRLVEPVFNNTYSQDTTLRERYLRRVILSIACDVGVTHAVETAKRLFKNWMEVGQSHPADLSLPVYSVGVREGGVEEWDFVWNKSQSTKVASERDMMMEALAQTQKSFLLWRYIQWIFDSDKIKMQDVRVVISYFTKTPLARMVSLQFLMSRWDEMNRRFGEDAFVMREVIQEVTTYVNTEFQLHQLERLFHEKPPKTASKATENALALIRANIDWMAQNYDKIDNWLQNNFT</sequence>
<evidence type="ECO:0000256" key="1">
    <source>
        <dbReference type="ARBA" id="ARBA00004236"/>
    </source>
</evidence>
<dbReference type="Gene3D" id="1.25.50.20">
    <property type="match status" value="1"/>
</dbReference>
<feature type="domain" description="Peptidase M1 membrane alanine aminopeptidase" evidence="17">
    <location>
        <begin position="108"/>
        <end position="292"/>
    </location>
</feature>
<reference evidence="20 21" key="1">
    <citation type="journal article" date="2023" name="Sci. Data">
        <title>Genome assembly of the Korean intertidal mud-creeper Batillaria attramentaria.</title>
        <authorList>
            <person name="Patra A.K."/>
            <person name="Ho P.T."/>
            <person name="Jun S."/>
            <person name="Lee S.J."/>
            <person name="Kim Y."/>
            <person name="Won Y.J."/>
        </authorList>
    </citation>
    <scope>NUCLEOTIDE SEQUENCE [LARGE SCALE GENOMIC DNA]</scope>
    <source>
        <strain evidence="20">Wonlab-2016</strain>
    </source>
</reference>
<dbReference type="GO" id="GO:0004177">
    <property type="term" value="F:aminopeptidase activity"/>
    <property type="evidence" value="ECO:0007669"/>
    <property type="project" value="UniProtKB-KW"/>
</dbReference>
<evidence type="ECO:0000256" key="5">
    <source>
        <dbReference type="ARBA" id="ARBA00022670"/>
    </source>
</evidence>
<dbReference type="InterPro" id="IPR050344">
    <property type="entry name" value="Peptidase_M1_aminopeptidases"/>
</dbReference>
<evidence type="ECO:0000256" key="2">
    <source>
        <dbReference type="ARBA" id="ARBA00010136"/>
    </source>
</evidence>
<comment type="similarity">
    <text evidence="2 16">Belongs to the peptidase M1 family.</text>
</comment>
<feature type="non-terminal residue" evidence="20">
    <location>
        <position position="1"/>
    </location>
</feature>
<dbReference type="GO" id="GO:0005886">
    <property type="term" value="C:plasma membrane"/>
    <property type="evidence" value="ECO:0007669"/>
    <property type="project" value="UniProtKB-SubCell"/>
</dbReference>
<dbReference type="InterPro" id="IPR014782">
    <property type="entry name" value="Peptidase_M1_dom"/>
</dbReference>
<dbReference type="Pfam" id="PF17900">
    <property type="entry name" value="Peptidase_M1_N"/>
    <property type="match status" value="1"/>
</dbReference>
<dbReference type="Gene3D" id="2.60.40.1730">
    <property type="entry name" value="tricorn interacting facor f3 domain"/>
    <property type="match status" value="1"/>
</dbReference>
<accession>A0ABD0J0A1</accession>
<evidence type="ECO:0000313" key="20">
    <source>
        <dbReference type="EMBL" id="KAK7444860.1"/>
    </source>
</evidence>
<dbReference type="Pfam" id="PF11838">
    <property type="entry name" value="ERAP1_C"/>
    <property type="match status" value="1"/>
</dbReference>
<comment type="caution">
    <text evidence="20">The sequence shown here is derived from an EMBL/GenBank/DDBJ whole genome shotgun (WGS) entry which is preliminary data.</text>
</comment>
<evidence type="ECO:0000259" key="19">
    <source>
        <dbReference type="Pfam" id="PF17900"/>
    </source>
</evidence>
<feature type="active site" description="Proton acceptor" evidence="13">
    <location>
        <position position="179"/>
    </location>
</feature>
<dbReference type="FunFam" id="2.60.40.1910:FF:000006">
    <property type="entry name" value="Aminopeptidase"/>
    <property type="match status" value="1"/>
</dbReference>
<dbReference type="EC" id="3.4.11.-" evidence="16"/>
<keyword evidence="7 16" id="KW-0378">Hydrolase</keyword>